<dbReference type="EMBL" id="CP003257">
    <property type="protein sequence ID" value="AEX86420.1"/>
    <property type="molecule type" value="Genomic_DNA"/>
</dbReference>
<dbReference type="OrthoDB" id="47360at2"/>
<dbReference type="AlphaFoldDB" id="H2J750"/>
<reference evidence="2 3" key="1">
    <citation type="journal article" date="2012" name="J. Bacteriol.">
        <title>Complete Genome Sequence of the Thermophilic, Piezophilic, Heterotrophic Bacterium Marinitoga piezophila KA3.</title>
        <authorList>
            <person name="Lucas S."/>
            <person name="Han J."/>
            <person name="Lapidus A."/>
            <person name="Cheng J.F."/>
            <person name="Goodwin L.A."/>
            <person name="Pitluck S."/>
            <person name="Peters L."/>
            <person name="Mikhailova N."/>
            <person name="Teshima H."/>
            <person name="Detter J.C."/>
            <person name="Han C."/>
            <person name="Tapia R."/>
            <person name="Land M."/>
            <person name="Hauser L."/>
            <person name="Kyrpides N.C."/>
            <person name="Ivanova N."/>
            <person name="Pagani I."/>
            <person name="Vannier P."/>
            <person name="Oger P."/>
            <person name="Bartlett D.H."/>
            <person name="Noll K.M."/>
            <person name="Woyke T."/>
            <person name="Jebbar M."/>
        </authorList>
    </citation>
    <scope>NUCLEOTIDE SEQUENCE [LARGE SCALE GENOMIC DNA]</scope>
    <source>
        <strain evidence="3">DSM 14283 / JCM 11233 / KA3</strain>
    </source>
</reference>
<gene>
    <name evidence="2" type="ordered locus">Marpi_2045</name>
</gene>
<dbReference type="Pfam" id="PF22746">
    <property type="entry name" value="SHOCT-like_DUF2089-C"/>
    <property type="match status" value="1"/>
</dbReference>
<evidence type="ECO:0000313" key="2">
    <source>
        <dbReference type="EMBL" id="AEX86420.1"/>
    </source>
</evidence>
<dbReference type="HOGENOM" id="CLU_132548_2_1_0"/>
<organism evidence="2 3">
    <name type="scientific">Marinitoga piezophila (strain DSM 14283 / JCM 11233 / KA3)</name>
    <dbReference type="NCBI Taxonomy" id="443254"/>
    <lineage>
        <taxon>Bacteria</taxon>
        <taxon>Thermotogati</taxon>
        <taxon>Thermotogota</taxon>
        <taxon>Thermotogae</taxon>
        <taxon>Petrotogales</taxon>
        <taxon>Petrotogaceae</taxon>
        <taxon>Marinitoga</taxon>
    </lineage>
</organism>
<evidence type="ECO:0000259" key="1">
    <source>
        <dbReference type="Pfam" id="PF22746"/>
    </source>
</evidence>
<reference evidence="3" key="2">
    <citation type="submission" date="2012-01" db="EMBL/GenBank/DDBJ databases">
        <title>Complete sequence of chromosome of Marinitoga piezophila KA3.</title>
        <authorList>
            <person name="Lucas S."/>
            <person name="Han J."/>
            <person name="Lapidus A."/>
            <person name="Cheng J.-F."/>
            <person name="Goodwin L."/>
            <person name="Pitluck S."/>
            <person name="Peters L."/>
            <person name="Mikhailova N."/>
            <person name="Teshima H."/>
            <person name="Detter J.C."/>
            <person name="Han C."/>
            <person name="Tapia R."/>
            <person name="Land M."/>
            <person name="Hauser L."/>
            <person name="Kyrpides N."/>
            <person name="Ivanova N."/>
            <person name="Pagani I."/>
            <person name="Jebbar M."/>
            <person name="Vannier P."/>
            <person name="Oger P."/>
            <person name="Cario A."/>
            <person name="Bartlett D."/>
            <person name="Noll K.M."/>
            <person name="Woyke T."/>
        </authorList>
    </citation>
    <scope>NUCLEOTIDE SEQUENCE [LARGE SCALE GENOMIC DNA]</scope>
    <source>
        <strain evidence="3">DSM 14283 / JCM 11233 / KA3</strain>
    </source>
</reference>
<dbReference type="eggNOG" id="ENOG50305PD">
    <property type="taxonomic scope" value="Bacteria"/>
</dbReference>
<proteinExistence type="predicted"/>
<dbReference type="RefSeq" id="WP_014297490.1">
    <property type="nucleotide sequence ID" value="NC_016751.1"/>
</dbReference>
<dbReference type="Proteomes" id="UP000007161">
    <property type="component" value="Chromosome"/>
</dbReference>
<feature type="domain" description="YvlB/LiaX N-terminal" evidence="1">
    <location>
        <begin position="3"/>
        <end position="33"/>
    </location>
</feature>
<keyword evidence="3" id="KW-1185">Reference proteome</keyword>
<dbReference type="InterPro" id="IPR053959">
    <property type="entry name" value="YvlB/LiaX_N"/>
</dbReference>
<name>H2J750_MARPK</name>
<accession>H2J750</accession>
<dbReference type="KEGG" id="mpz:Marpi_2045"/>
<protein>
    <recommendedName>
        <fullName evidence="1">YvlB/LiaX N-terminal domain-containing protein</fullName>
    </recommendedName>
</protein>
<dbReference type="STRING" id="443254.Marpi_2045"/>
<evidence type="ECO:0000313" key="3">
    <source>
        <dbReference type="Proteomes" id="UP000007161"/>
    </source>
</evidence>
<sequence length="125" mass="14078">MKEELLKILNMVKDGSIVVEEAAELIEAFYDNPQPKSTNQNPRKKLVIKVNSSDGDKVNVKIPMGLIKIAKVMIPLALAKEGKMKDEEINQIMQFINNIDFDQFEGEELINVDSADGDVVKIYIE</sequence>